<accession>F2NNQ4</accession>
<dbReference type="RefSeq" id="WP_013703331.1">
    <property type="nucleotide sequence ID" value="NC_015387.1"/>
</dbReference>
<evidence type="ECO:0008006" key="3">
    <source>
        <dbReference type="Google" id="ProtNLM"/>
    </source>
</evidence>
<dbReference type="EMBL" id="CP002630">
    <property type="protein sequence ID" value="AEB11278.1"/>
    <property type="molecule type" value="Genomic_DNA"/>
</dbReference>
<organism evidence="1 2">
    <name type="scientific">Marinithermus hydrothermalis (strain DSM 14884 / JCM 11576 / T1)</name>
    <dbReference type="NCBI Taxonomy" id="869210"/>
    <lineage>
        <taxon>Bacteria</taxon>
        <taxon>Thermotogati</taxon>
        <taxon>Deinococcota</taxon>
        <taxon>Deinococci</taxon>
        <taxon>Thermales</taxon>
        <taxon>Thermaceae</taxon>
        <taxon>Marinithermus</taxon>
    </lineage>
</organism>
<dbReference type="Proteomes" id="UP000007030">
    <property type="component" value="Chromosome"/>
</dbReference>
<gene>
    <name evidence="1" type="ordered locus">Marky_0526</name>
</gene>
<dbReference type="AlphaFoldDB" id="F2NNQ4"/>
<protein>
    <recommendedName>
        <fullName evidence="3">Ribbon-helix-helix protein CopG domain-containing protein</fullName>
    </recommendedName>
</protein>
<sequence>MGAVKQIEVPDDLFEELERFRRSLRISRVEALRLLLGKERARRRFLALSKRQAQRAKGLSEDEAMRLAVEEVRRVRSLHRSRKRAK</sequence>
<dbReference type="STRING" id="869210.Marky_0526"/>
<evidence type="ECO:0000313" key="2">
    <source>
        <dbReference type="Proteomes" id="UP000007030"/>
    </source>
</evidence>
<keyword evidence="2" id="KW-1185">Reference proteome</keyword>
<name>F2NNQ4_MARHT</name>
<evidence type="ECO:0000313" key="1">
    <source>
        <dbReference type="EMBL" id="AEB11278.1"/>
    </source>
</evidence>
<dbReference type="KEGG" id="mhd:Marky_0526"/>
<reference evidence="1 2" key="1">
    <citation type="journal article" date="2012" name="Stand. Genomic Sci.">
        <title>Complete genome sequence of the aerobic, heterotroph Marinithermus hydrothermalis type strain (T1(T)) from a deep-sea hydrothermal vent chimney.</title>
        <authorList>
            <person name="Copeland A."/>
            <person name="Gu W."/>
            <person name="Yasawong M."/>
            <person name="Lapidus A."/>
            <person name="Lucas S."/>
            <person name="Deshpande S."/>
            <person name="Pagani I."/>
            <person name="Tapia R."/>
            <person name="Cheng J.F."/>
            <person name="Goodwin L.A."/>
            <person name="Pitluck S."/>
            <person name="Liolios K."/>
            <person name="Ivanova N."/>
            <person name="Mavromatis K."/>
            <person name="Mikhailova N."/>
            <person name="Pati A."/>
            <person name="Chen A."/>
            <person name="Palaniappan K."/>
            <person name="Land M."/>
            <person name="Pan C."/>
            <person name="Brambilla E.M."/>
            <person name="Rohde M."/>
            <person name="Tindall B.J."/>
            <person name="Sikorski J."/>
            <person name="Goker M."/>
            <person name="Detter J.C."/>
            <person name="Bristow J."/>
            <person name="Eisen J.A."/>
            <person name="Markowitz V."/>
            <person name="Hugenholtz P."/>
            <person name="Kyrpides N.C."/>
            <person name="Klenk H.P."/>
            <person name="Woyke T."/>
        </authorList>
    </citation>
    <scope>NUCLEOTIDE SEQUENCE [LARGE SCALE GENOMIC DNA]</scope>
    <source>
        <strain evidence="2">DSM 14884 / JCM 11576 / T1</strain>
    </source>
</reference>
<dbReference type="HOGENOM" id="CLU_2494211_0_0_0"/>
<proteinExistence type="predicted"/>